<dbReference type="Proteomes" id="UP000326837">
    <property type="component" value="Chromosome"/>
</dbReference>
<accession>A0A5K7XG10</accession>
<dbReference type="EMBL" id="AP021861">
    <property type="protein sequence ID" value="BBO35335.1"/>
    <property type="molecule type" value="Genomic_DNA"/>
</dbReference>
<name>A0A5K7XG10_9BACT</name>
<keyword evidence="2" id="KW-1185">Reference proteome</keyword>
<protein>
    <submittedName>
        <fullName evidence="1">Uncharacterized protein</fullName>
    </submittedName>
</protein>
<proteinExistence type="predicted"/>
<organism evidence="1 2">
    <name type="scientific">Lacipirellula parvula</name>
    <dbReference type="NCBI Taxonomy" id="2650471"/>
    <lineage>
        <taxon>Bacteria</taxon>
        <taxon>Pseudomonadati</taxon>
        <taxon>Planctomycetota</taxon>
        <taxon>Planctomycetia</taxon>
        <taxon>Pirellulales</taxon>
        <taxon>Lacipirellulaceae</taxon>
        <taxon>Lacipirellula</taxon>
    </lineage>
</organism>
<dbReference type="AlphaFoldDB" id="A0A5K7XG10"/>
<reference evidence="2" key="1">
    <citation type="submission" date="2019-10" db="EMBL/GenBank/DDBJ databases">
        <title>Lacipirellula parvula gen. nov., sp. nov., representing a lineage of planctomycetes widespread in freshwater anoxic habitats, and description of the family Lacipirellulaceae.</title>
        <authorList>
            <person name="Dedysh S.N."/>
            <person name="Kulichevskaya I.S."/>
            <person name="Beletsky A.V."/>
            <person name="Rakitin A.L."/>
            <person name="Mardanov A.V."/>
            <person name="Ivanova A.A."/>
            <person name="Saltykova V.X."/>
            <person name="Rijpstra W.I.C."/>
            <person name="Sinninghe Damste J.S."/>
            <person name="Ravin N.V."/>
        </authorList>
    </citation>
    <scope>NUCLEOTIDE SEQUENCE [LARGE SCALE GENOMIC DNA]</scope>
    <source>
        <strain evidence="2">PX69</strain>
    </source>
</reference>
<evidence type="ECO:0000313" key="2">
    <source>
        <dbReference type="Proteomes" id="UP000326837"/>
    </source>
</evidence>
<sequence>MPLPEQLAFILREFAGRDNLDWKVRKNGEMNQSRKMEK</sequence>
<dbReference type="KEGG" id="lpav:PLANPX_4947"/>
<evidence type="ECO:0000313" key="1">
    <source>
        <dbReference type="EMBL" id="BBO35335.1"/>
    </source>
</evidence>
<gene>
    <name evidence="1" type="ORF">PLANPX_4947</name>
</gene>